<dbReference type="Proteomes" id="UP000516422">
    <property type="component" value="Chromosome"/>
</dbReference>
<evidence type="ECO:0000313" key="3">
    <source>
        <dbReference type="EMBL" id="QNT96928.1"/>
    </source>
</evidence>
<proteinExistence type="predicted"/>
<dbReference type="InterPro" id="IPR010982">
    <property type="entry name" value="Lambda_DNA-bd_dom_sf"/>
</dbReference>
<dbReference type="InterPro" id="IPR043917">
    <property type="entry name" value="DUF5753"/>
</dbReference>
<dbReference type="Pfam" id="PF13560">
    <property type="entry name" value="HTH_31"/>
    <property type="match status" value="1"/>
</dbReference>
<sequence length="318" mass="35892">MIRRIAGAPGPVGSGSGGDRPGRRGTVRYLKDEAVPSAPRMLLGHALRSRRHHLGLKQEEVARRMGCSSSKLSRIESGMHHFKEKDLLRLFVVYEISGEKEQAVLLELAEIANQPTWWQEWSTVAQPYLQAVISFEDMATRIKAYSSDLLHGLAQTPAYAEALIRRGRGERDTHDALLGLRKERRARFEAAPGKKLIIVVHAAALLNRVGSPEIMADQMEHLAGLSERRNYQLRLVDPAHHYDLPVELGTTTIFDFEGRVPKVAYAENLDGCLFIQDEDLVDHREVVFDELRFKGLGPDAARRKLNDLARMYRKYQAP</sequence>
<reference evidence="3 4" key="1">
    <citation type="submission" date="2020-04" db="EMBL/GenBank/DDBJ databases">
        <title>Characterization and engineering of Streptomyces griseofuscus DSM40191 as a potential heterologous host for expression of BGCs.</title>
        <authorList>
            <person name="Gren T."/>
            <person name="Whitford C.M."/>
            <person name="Mohite O.S."/>
            <person name="Joergensen T.S."/>
            <person name="Nielsen J.B."/>
            <person name="Lee S.Y."/>
            <person name="Weber T."/>
        </authorList>
    </citation>
    <scope>NUCLEOTIDE SEQUENCE [LARGE SCALE GENOMIC DNA]</scope>
    <source>
        <strain evidence="3 4">DSM 40191</strain>
    </source>
</reference>
<evidence type="ECO:0000259" key="2">
    <source>
        <dbReference type="PROSITE" id="PS50943"/>
    </source>
</evidence>
<feature type="compositionally biased region" description="Gly residues" evidence="1">
    <location>
        <begin position="10"/>
        <end position="19"/>
    </location>
</feature>
<dbReference type="CDD" id="cd00093">
    <property type="entry name" value="HTH_XRE"/>
    <property type="match status" value="1"/>
</dbReference>
<dbReference type="SUPFAM" id="SSF47413">
    <property type="entry name" value="lambda repressor-like DNA-binding domains"/>
    <property type="match status" value="1"/>
</dbReference>
<dbReference type="GO" id="GO:0003677">
    <property type="term" value="F:DNA binding"/>
    <property type="evidence" value="ECO:0007669"/>
    <property type="project" value="InterPro"/>
</dbReference>
<dbReference type="Pfam" id="PF19054">
    <property type="entry name" value="DUF5753"/>
    <property type="match status" value="1"/>
</dbReference>
<dbReference type="RefSeq" id="WP_037660992.1">
    <property type="nucleotide sequence ID" value="NZ_CP051006.1"/>
</dbReference>
<dbReference type="EMBL" id="CP051006">
    <property type="protein sequence ID" value="QNT96928.1"/>
    <property type="molecule type" value="Genomic_DNA"/>
</dbReference>
<feature type="domain" description="HTH cro/C1-type" evidence="2">
    <location>
        <begin position="47"/>
        <end position="102"/>
    </location>
</feature>
<dbReference type="AlphaFoldDB" id="A0A7H1Q9E8"/>
<protein>
    <submittedName>
        <fullName evidence="3">XRE family transcriptional regulator</fullName>
    </submittedName>
</protein>
<evidence type="ECO:0000313" key="4">
    <source>
        <dbReference type="Proteomes" id="UP000516422"/>
    </source>
</evidence>
<dbReference type="SMART" id="SM00530">
    <property type="entry name" value="HTH_XRE"/>
    <property type="match status" value="1"/>
</dbReference>
<dbReference type="PROSITE" id="PS50943">
    <property type="entry name" value="HTH_CROC1"/>
    <property type="match status" value="1"/>
</dbReference>
<name>A0A7H1Q9E8_9ACTN</name>
<organism evidence="3 4">
    <name type="scientific">Streptomyces griseofuscus</name>
    <dbReference type="NCBI Taxonomy" id="146922"/>
    <lineage>
        <taxon>Bacteria</taxon>
        <taxon>Bacillati</taxon>
        <taxon>Actinomycetota</taxon>
        <taxon>Actinomycetes</taxon>
        <taxon>Kitasatosporales</taxon>
        <taxon>Streptomycetaceae</taxon>
        <taxon>Streptomyces</taxon>
    </lineage>
</organism>
<dbReference type="Gene3D" id="1.10.260.40">
    <property type="entry name" value="lambda repressor-like DNA-binding domains"/>
    <property type="match status" value="1"/>
</dbReference>
<dbReference type="InterPro" id="IPR001387">
    <property type="entry name" value="Cro/C1-type_HTH"/>
</dbReference>
<dbReference type="GeneID" id="91466217"/>
<feature type="region of interest" description="Disordered" evidence="1">
    <location>
        <begin position="1"/>
        <end position="25"/>
    </location>
</feature>
<gene>
    <name evidence="3" type="ORF">HEP81_06693</name>
</gene>
<dbReference type="KEGG" id="sgf:HEP81_06693"/>
<evidence type="ECO:0000256" key="1">
    <source>
        <dbReference type="SAM" id="MobiDB-lite"/>
    </source>
</evidence>
<accession>A0A7H1Q9E8</accession>